<dbReference type="PANTHER" id="PTHR33112">
    <property type="entry name" value="DOMAIN PROTEIN, PUTATIVE-RELATED"/>
    <property type="match status" value="1"/>
</dbReference>
<evidence type="ECO:0000313" key="3">
    <source>
        <dbReference type="EMBL" id="KAK0514370.1"/>
    </source>
</evidence>
<feature type="compositionally biased region" description="Polar residues" evidence="1">
    <location>
        <begin position="14"/>
        <end position="24"/>
    </location>
</feature>
<accession>A0AA39R5W0</accession>
<dbReference type="Proteomes" id="UP001166286">
    <property type="component" value="Unassembled WGS sequence"/>
</dbReference>
<evidence type="ECO:0000313" key="4">
    <source>
        <dbReference type="Proteomes" id="UP001166286"/>
    </source>
</evidence>
<dbReference type="PANTHER" id="PTHR33112:SF1">
    <property type="entry name" value="HETEROKARYON INCOMPATIBILITY DOMAIN-CONTAINING PROTEIN"/>
    <property type="match status" value="1"/>
</dbReference>
<feature type="region of interest" description="Disordered" evidence="1">
    <location>
        <begin position="298"/>
        <end position="317"/>
    </location>
</feature>
<feature type="region of interest" description="Disordered" evidence="1">
    <location>
        <begin position="588"/>
        <end position="608"/>
    </location>
</feature>
<gene>
    <name evidence="3" type="ORF">JMJ35_002987</name>
</gene>
<feature type="compositionally biased region" description="Basic and acidic residues" evidence="1">
    <location>
        <begin position="50"/>
        <end position="59"/>
    </location>
</feature>
<feature type="compositionally biased region" description="Basic and acidic residues" evidence="1">
    <location>
        <begin position="306"/>
        <end position="317"/>
    </location>
</feature>
<proteinExistence type="predicted"/>
<organism evidence="3 4">
    <name type="scientific">Cladonia borealis</name>
    <dbReference type="NCBI Taxonomy" id="184061"/>
    <lineage>
        <taxon>Eukaryota</taxon>
        <taxon>Fungi</taxon>
        <taxon>Dikarya</taxon>
        <taxon>Ascomycota</taxon>
        <taxon>Pezizomycotina</taxon>
        <taxon>Lecanoromycetes</taxon>
        <taxon>OSLEUM clade</taxon>
        <taxon>Lecanoromycetidae</taxon>
        <taxon>Lecanorales</taxon>
        <taxon>Lecanorineae</taxon>
        <taxon>Cladoniaceae</taxon>
        <taxon>Cladonia</taxon>
    </lineage>
</organism>
<protein>
    <recommendedName>
        <fullName evidence="2">Heterokaryon incompatibility domain-containing protein</fullName>
    </recommendedName>
</protein>
<keyword evidence="4" id="KW-1185">Reference proteome</keyword>
<reference evidence="3" key="1">
    <citation type="submission" date="2023-03" db="EMBL/GenBank/DDBJ databases">
        <title>Complete genome of Cladonia borealis.</title>
        <authorList>
            <person name="Park H."/>
        </authorList>
    </citation>
    <scope>NUCLEOTIDE SEQUENCE</scope>
    <source>
        <strain evidence="3">ANT050790</strain>
    </source>
</reference>
<feature type="compositionally biased region" description="Basic and acidic residues" evidence="1">
    <location>
        <begin position="25"/>
        <end position="37"/>
    </location>
</feature>
<dbReference type="EMBL" id="JAFEKC020000005">
    <property type="protein sequence ID" value="KAK0514370.1"/>
    <property type="molecule type" value="Genomic_DNA"/>
</dbReference>
<evidence type="ECO:0000256" key="1">
    <source>
        <dbReference type="SAM" id="MobiDB-lite"/>
    </source>
</evidence>
<comment type="caution">
    <text evidence="3">The sequence shown here is derived from an EMBL/GenBank/DDBJ whole genome shotgun (WGS) entry which is preliminary data.</text>
</comment>
<dbReference type="AlphaFoldDB" id="A0AA39R5W0"/>
<feature type="region of interest" description="Disordered" evidence="1">
    <location>
        <begin position="1"/>
        <end position="72"/>
    </location>
</feature>
<evidence type="ECO:0000259" key="2">
    <source>
        <dbReference type="Pfam" id="PF06985"/>
    </source>
</evidence>
<dbReference type="Pfam" id="PF06985">
    <property type="entry name" value="HET"/>
    <property type="match status" value="1"/>
</dbReference>
<dbReference type="InterPro" id="IPR010730">
    <property type="entry name" value="HET"/>
</dbReference>
<feature type="domain" description="Heterokaryon incompatibility" evidence="2">
    <location>
        <begin position="280"/>
        <end position="429"/>
    </location>
</feature>
<name>A0AA39R5W0_9LECA</name>
<sequence length="833" mass="95990">MSTSSGQERFRTIRPNQKQTTSSDTSKHSDFKCDSIRPKPSVSGKRNRNNSRENFRDPGSRPTKRLRETSTSSSSQLCHQCSRICWDRINDWMNYGGRIDWVGMPVDHVGTRYRNDPSSSTCPLCSQLYAPWIEPFLKKRDPTRWKANDLGDQIRIFRHLRHLPHVNDYPTARKVLRECNAPYHIAVVPTGRGWRDGLKAHIASKGMVVVIPKGIQEPELFVPQQVSKHFEPNVVLPWLKYCKGHKKHCNIQAPKVTGMKSIDCRSNDLIIREHHPDAKYVALSYVWGKPAASEMVTSAPAAKEMPQTEDKTSRLPKDTPLTIRDAIQVTKALGYRFLWVDKYCIDQENATEKQKQCGRMGDIYAGSQLTIFALGHDSNYGLPGVSSRPRFQQLQRATSGRYDFVSTMPDPHLSITQSTWSTRGWTYQEGLFSTRRLFFTDSQVYFECNGMNCVESFKCNLKVLHTQNGQRFRAYHRAGKFVCGNSNQYSHLIVSRSKENHRKVDTIRRFQHQIQQFSKRELTNEDDVLNAFAGIARFYAKTAAKIVSLAGIMIPFPIANLRDSEPERLDHLSYALAWTHRIRSLGESNCEDPSNRSGSARKRLPWTLLGNPKPQRREGFPSWSWAGWFGEVGKRNDLPYCWTSDLSSVRIEFREKDSRGNDSEDYMWMKKFPEFKQHLIRRLLTAKVLHFDAHVLDPKKLKFWKSDPRMPSKRISSDTLQLYLSTWTCSLEQLQQKLIDGEFKCVVLGTYGEPRKVIFKAIQAKDKKRSKSRNRRIDLFERGEPDAIICLIVYTRNGKSHRIGLLKVVLDGSGNDRTLRAWVLDGKSRFSLF</sequence>